<dbReference type="InterPro" id="IPR050738">
    <property type="entry name" value="Sulfatase"/>
</dbReference>
<dbReference type="InterPro" id="IPR000917">
    <property type="entry name" value="Sulfatase_N"/>
</dbReference>
<accession>A0A518E521</accession>
<proteinExistence type="inferred from homology"/>
<dbReference type="PANTHER" id="PTHR42693">
    <property type="entry name" value="ARYLSULFATASE FAMILY MEMBER"/>
    <property type="match status" value="1"/>
</dbReference>
<dbReference type="Proteomes" id="UP000317648">
    <property type="component" value="Chromosome"/>
</dbReference>
<comment type="similarity">
    <text evidence="1">Belongs to the sulfatase family.</text>
</comment>
<dbReference type="RefSeq" id="WP_145058963.1">
    <property type="nucleotide sequence ID" value="NZ_CP036433.1"/>
</dbReference>
<dbReference type="PANTHER" id="PTHR42693:SF53">
    <property type="entry name" value="ENDO-4-O-SULFATASE"/>
    <property type="match status" value="1"/>
</dbReference>
<dbReference type="EC" id="3.1.6.1" evidence="6"/>
<evidence type="ECO:0000259" key="5">
    <source>
        <dbReference type="Pfam" id="PF00884"/>
    </source>
</evidence>
<gene>
    <name evidence="6" type="primary">atsA_59</name>
    <name evidence="6" type="ORF">Pla8534_70750</name>
</gene>
<dbReference type="Gene3D" id="3.30.1120.10">
    <property type="match status" value="1"/>
</dbReference>
<dbReference type="KEGG" id="lcre:Pla8534_70750"/>
<dbReference type="AlphaFoldDB" id="A0A518E521"/>
<dbReference type="GO" id="GO:0004065">
    <property type="term" value="F:arylsulfatase activity"/>
    <property type="evidence" value="ECO:0007669"/>
    <property type="project" value="UniProtKB-EC"/>
</dbReference>
<keyword evidence="7" id="KW-1185">Reference proteome</keyword>
<dbReference type="OrthoDB" id="9783154at2"/>
<evidence type="ECO:0000313" key="6">
    <source>
        <dbReference type="EMBL" id="QDU99163.1"/>
    </source>
</evidence>
<organism evidence="6 7">
    <name type="scientific">Lignipirellula cremea</name>
    <dbReference type="NCBI Taxonomy" id="2528010"/>
    <lineage>
        <taxon>Bacteria</taxon>
        <taxon>Pseudomonadati</taxon>
        <taxon>Planctomycetota</taxon>
        <taxon>Planctomycetia</taxon>
        <taxon>Pirellulales</taxon>
        <taxon>Pirellulaceae</taxon>
        <taxon>Lignipirellula</taxon>
    </lineage>
</organism>
<evidence type="ECO:0000256" key="4">
    <source>
        <dbReference type="ARBA" id="ARBA00022837"/>
    </source>
</evidence>
<evidence type="ECO:0000313" key="7">
    <source>
        <dbReference type="Proteomes" id="UP000317648"/>
    </source>
</evidence>
<reference evidence="6 7" key="1">
    <citation type="submission" date="2019-02" db="EMBL/GenBank/DDBJ databases">
        <title>Deep-cultivation of Planctomycetes and their phenomic and genomic characterization uncovers novel biology.</title>
        <authorList>
            <person name="Wiegand S."/>
            <person name="Jogler M."/>
            <person name="Boedeker C."/>
            <person name="Pinto D."/>
            <person name="Vollmers J."/>
            <person name="Rivas-Marin E."/>
            <person name="Kohn T."/>
            <person name="Peeters S.H."/>
            <person name="Heuer A."/>
            <person name="Rast P."/>
            <person name="Oberbeckmann S."/>
            <person name="Bunk B."/>
            <person name="Jeske O."/>
            <person name="Meyerdierks A."/>
            <person name="Storesund J.E."/>
            <person name="Kallscheuer N."/>
            <person name="Luecker S."/>
            <person name="Lage O.M."/>
            <person name="Pohl T."/>
            <person name="Merkel B.J."/>
            <person name="Hornburger P."/>
            <person name="Mueller R.-W."/>
            <person name="Bruemmer F."/>
            <person name="Labrenz M."/>
            <person name="Spormann A.M."/>
            <person name="Op den Camp H."/>
            <person name="Overmann J."/>
            <person name="Amann R."/>
            <person name="Jetten M.S.M."/>
            <person name="Mascher T."/>
            <person name="Medema M.H."/>
            <person name="Devos D.P."/>
            <person name="Kaster A.-K."/>
            <person name="Ovreas L."/>
            <person name="Rohde M."/>
            <person name="Galperin M.Y."/>
            <person name="Jogler C."/>
        </authorList>
    </citation>
    <scope>NUCLEOTIDE SEQUENCE [LARGE SCALE GENOMIC DNA]</scope>
    <source>
        <strain evidence="6 7">Pla85_3_4</strain>
    </source>
</reference>
<dbReference type="EMBL" id="CP036433">
    <property type="protein sequence ID" value="QDU99163.1"/>
    <property type="molecule type" value="Genomic_DNA"/>
</dbReference>
<feature type="domain" description="Sulfatase N-terminal" evidence="5">
    <location>
        <begin position="56"/>
        <end position="405"/>
    </location>
</feature>
<dbReference type="PROSITE" id="PS00149">
    <property type="entry name" value="SULFATASE_2"/>
    <property type="match status" value="1"/>
</dbReference>
<dbReference type="InterPro" id="IPR024607">
    <property type="entry name" value="Sulfatase_CS"/>
</dbReference>
<protein>
    <submittedName>
        <fullName evidence="6">Arylsulfatase</fullName>
        <ecNumber evidence="6">3.1.6.1</ecNumber>
    </submittedName>
</protein>
<dbReference type="InterPro" id="IPR017850">
    <property type="entry name" value="Alkaline_phosphatase_core_sf"/>
</dbReference>
<keyword evidence="3 6" id="KW-0378">Hydrolase</keyword>
<dbReference type="Pfam" id="PF00884">
    <property type="entry name" value="Sulfatase"/>
    <property type="match status" value="1"/>
</dbReference>
<dbReference type="GO" id="GO:0046872">
    <property type="term" value="F:metal ion binding"/>
    <property type="evidence" value="ECO:0007669"/>
    <property type="project" value="UniProtKB-KW"/>
</dbReference>
<dbReference type="SUPFAM" id="SSF53649">
    <property type="entry name" value="Alkaline phosphatase-like"/>
    <property type="match status" value="1"/>
</dbReference>
<evidence type="ECO:0000256" key="2">
    <source>
        <dbReference type="ARBA" id="ARBA00022723"/>
    </source>
</evidence>
<evidence type="ECO:0000256" key="1">
    <source>
        <dbReference type="ARBA" id="ARBA00008779"/>
    </source>
</evidence>
<name>A0A518E521_9BACT</name>
<keyword evidence="2" id="KW-0479">Metal-binding</keyword>
<sequence length="511" mass="56627">MPAGPTAAFPATPFSIRSAWSRRLSLAALLWLAACSSGPLRETTAAEANAAKTRRPNIVLLVADDLGYGELGCQGNPEIPTPHIDSLAEHGVRFTDGYVTGPYCSVSRAGLLSGRYQNRFGYEFNPTGALNEDPRLGLPVNLRTLAQRLHDTGYATGLIGKWHLGGAAPFHPLHRGFDEFFGFLHEGHYYLPPPYQGAVTMLRRRTLPDGGQGRWTSPDQPLIYGTHMHHDEPAYDANNPLLRGGQPVDETAYLTDAFTREAVDFIDRHQSQPFFLYLAYNAVHSPLQGADAYMEKFAHIPDIQRRIFAAMLANLDDSVGAVLQKLQDEQLDKRTLVFFISDNGGPTLELTSSNAPLRGGKGDLYEGGVRVPFLVSWPGVLPAGVEYLPPVTSLDIFATSLAVAGADVRESQTDGVDLLPFLQQQERTDVPHAQLYWRFQQRAALRQGDWKLVRNPARNQQTPIAWELYHLVNDPGETKDLAAAEPARLAELIAAWEQLDKQMIEPFWQKR</sequence>
<keyword evidence="4" id="KW-0106">Calcium</keyword>
<evidence type="ECO:0000256" key="3">
    <source>
        <dbReference type="ARBA" id="ARBA00022801"/>
    </source>
</evidence>
<dbReference type="Gene3D" id="3.40.720.10">
    <property type="entry name" value="Alkaline Phosphatase, subunit A"/>
    <property type="match status" value="1"/>
</dbReference>